<keyword evidence="3" id="KW-1185">Reference proteome</keyword>
<dbReference type="InterPro" id="IPR012902">
    <property type="entry name" value="N_methyl_site"/>
</dbReference>
<gene>
    <name evidence="2" type="ORF">GCM10009304_32870</name>
</gene>
<dbReference type="Proteomes" id="UP000635983">
    <property type="component" value="Unassembled WGS sequence"/>
</dbReference>
<protein>
    <recommendedName>
        <fullName evidence="4">MSHA biogenesis protein MshO</fullName>
    </recommendedName>
</protein>
<name>A0A917V0L0_9PSED</name>
<proteinExistence type="predicted"/>
<sequence length="284" mass="29857">MKHSRAFTLVELIIVIAVSSVVAIMISTILSRPMQGLVDQSRRSALVDMATVALDRMARDIRLAVPNSLRLSGACVSGGANCRVELLRAQIGGRYRASPDASNVRRDPPTCAASPCTVEVLSPFNGTDQALMSTINWMVIYNVGGSEAGSNVWPNGSATGPAVVSPKVAVTLTSSNALSLSGSGVAGFSFKYASPQHRFYLADKVVGYDCAGGALRRQEFTSLAATGDYNYSAAAPLASGVSACVFRYDPGTARRNGLITLQLTLAKGGEQITLMKQVHVDNAP</sequence>
<evidence type="ECO:0008006" key="4">
    <source>
        <dbReference type="Google" id="ProtNLM"/>
    </source>
</evidence>
<dbReference type="EMBL" id="BMPO01000008">
    <property type="protein sequence ID" value="GGK04296.1"/>
    <property type="molecule type" value="Genomic_DNA"/>
</dbReference>
<keyword evidence="1" id="KW-0472">Membrane</keyword>
<dbReference type="RefSeq" id="WP_188984586.1">
    <property type="nucleotide sequence ID" value="NZ_BMPO01000008.1"/>
</dbReference>
<reference evidence="2" key="2">
    <citation type="submission" date="2020-09" db="EMBL/GenBank/DDBJ databases">
        <authorList>
            <person name="Sun Q."/>
            <person name="Ohkuma M."/>
        </authorList>
    </citation>
    <scope>NUCLEOTIDE SEQUENCE</scope>
    <source>
        <strain evidence="2">JCM 30078</strain>
    </source>
</reference>
<comment type="caution">
    <text evidence="2">The sequence shown here is derived from an EMBL/GenBank/DDBJ whole genome shotgun (WGS) entry which is preliminary data.</text>
</comment>
<evidence type="ECO:0000256" key="1">
    <source>
        <dbReference type="SAM" id="Phobius"/>
    </source>
</evidence>
<dbReference type="AlphaFoldDB" id="A0A917V0L0"/>
<organism evidence="2 3">
    <name type="scientific">Pseudomonas matsuisoli</name>
    <dbReference type="NCBI Taxonomy" id="1515666"/>
    <lineage>
        <taxon>Bacteria</taxon>
        <taxon>Pseudomonadati</taxon>
        <taxon>Pseudomonadota</taxon>
        <taxon>Gammaproteobacteria</taxon>
        <taxon>Pseudomonadales</taxon>
        <taxon>Pseudomonadaceae</taxon>
        <taxon>Pseudomonas</taxon>
    </lineage>
</organism>
<evidence type="ECO:0000313" key="2">
    <source>
        <dbReference type="EMBL" id="GGK04296.1"/>
    </source>
</evidence>
<accession>A0A917V0L0</accession>
<reference evidence="2" key="1">
    <citation type="journal article" date="2014" name="Int. J. Syst. Evol. Microbiol.">
        <title>Complete genome sequence of Corynebacterium casei LMG S-19264T (=DSM 44701T), isolated from a smear-ripened cheese.</title>
        <authorList>
            <consortium name="US DOE Joint Genome Institute (JGI-PGF)"/>
            <person name="Walter F."/>
            <person name="Albersmeier A."/>
            <person name="Kalinowski J."/>
            <person name="Ruckert C."/>
        </authorList>
    </citation>
    <scope>NUCLEOTIDE SEQUENCE</scope>
    <source>
        <strain evidence="2">JCM 30078</strain>
    </source>
</reference>
<dbReference type="Pfam" id="PF07963">
    <property type="entry name" value="N_methyl"/>
    <property type="match status" value="1"/>
</dbReference>
<feature type="transmembrane region" description="Helical" evidence="1">
    <location>
        <begin position="6"/>
        <end position="30"/>
    </location>
</feature>
<keyword evidence="1" id="KW-1133">Transmembrane helix</keyword>
<evidence type="ECO:0000313" key="3">
    <source>
        <dbReference type="Proteomes" id="UP000635983"/>
    </source>
</evidence>
<dbReference type="NCBIfam" id="TIGR02532">
    <property type="entry name" value="IV_pilin_GFxxxE"/>
    <property type="match status" value="1"/>
</dbReference>
<keyword evidence="1" id="KW-0812">Transmembrane</keyword>